<dbReference type="CDD" id="cd00009">
    <property type="entry name" value="AAA"/>
    <property type="match status" value="1"/>
</dbReference>
<feature type="domain" description="Sigma-54 factor interaction" evidence="8">
    <location>
        <begin position="145"/>
        <end position="374"/>
    </location>
</feature>
<dbReference type="SMART" id="SM00448">
    <property type="entry name" value="REC"/>
    <property type="match status" value="1"/>
</dbReference>
<dbReference type="PROSITE" id="PS00688">
    <property type="entry name" value="SIGMA54_INTERACT_3"/>
    <property type="match status" value="1"/>
</dbReference>
<keyword evidence="5" id="KW-0010">Activator</keyword>
<dbReference type="InterPro" id="IPR025944">
    <property type="entry name" value="Sigma_54_int_dom_CS"/>
</dbReference>
<evidence type="ECO:0000256" key="5">
    <source>
        <dbReference type="ARBA" id="ARBA00023159"/>
    </source>
</evidence>
<dbReference type="InterPro" id="IPR001789">
    <property type="entry name" value="Sig_transdc_resp-reg_receiver"/>
</dbReference>
<keyword evidence="6" id="KW-0804">Transcription</keyword>
<evidence type="ECO:0000256" key="6">
    <source>
        <dbReference type="ARBA" id="ARBA00023163"/>
    </source>
</evidence>
<dbReference type="InterPro" id="IPR009057">
    <property type="entry name" value="Homeodomain-like_sf"/>
</dbReference>
<dbReference type="Gene3D" id="1.10.8.60">
    <property type="match status" value="1"/>
</dbReference>
<dbReference type="GO" id="GO:0000160">
    <property type="term" value="P:phosphorelay signal transduction system"/>
    <property type="evidence" value="ECO:0007669"/>
    <property type="project" value="InterPro"/>
</dbReference>
<dbReference type="InterPro" id="IPR003593">
    <property type="entry name" value="AAA+_ATPase"/>
</dbReference>
<dbReference type="InterPro" id="IPR027417">
    <property type="entry name" value="P-loop_NTPase"/>
</dbReference>
<accession>A0A1H7UZA4</accession>
<keyword evidence="3" id="KW-0805">Transcription regulation</keyword>
<organism evidence="10 11">
    <name type="scientific">Syntrophus gentianae</name>
    <dbReference type="NCBI Taxonomy" id="43775"/>
    <lineage>
        <taxon>Bacteria</taxon>
        <taxon>Pseudomonadati</taxon>
        <taxon>Thermodesulfobacteriota</taxon>
        <taxon>Syntrophia</taxon>
        <taxon>Syntrophales</taxon>
        <taxon>Syntrophaceae</taxon>
        <taxon>Syntrophus</taxon>
    </lineage>
</organism>
<protein>
    <submittedName>
        <fullName evidence="10">Sigma54 specific transcriptional regulator, Fis family</fullName>
    </submittedName>
</protein>
<feature type="modified residue" description="4-aspartylphosphate" evidence="7">
    <location>
        <position position="55"/>
    </location>
</feature>
<reference evidence="10 11" key="1">
    <citation type="submission" date="2016-10" db="EMBL/GenBank/DDBJ databases">
        <authorList>
            <person name="de Groot N.N."/>
        </authorList>
    </citation>
    <scope>NUCLEOTIDE SEQUENCE [LARGE SCALE GENOMIC DNA]</scope>
    <source>
        <strain evidence="10 11">DSM 8423</strain>
    </source>
</reference>
<dbReference type="InterPro" id="IPR058031">
    <property type="entry name" value="AAA_lid_NorR"/>
</dbReference>
<dbReference type="InterPro" id="IPR025943">
    <property type="entry name" value="Sigma_54_int_dom_ATP-bd_2"/>
</dbReference>
<dbReference type="Pfam" id="PF25601">
    <property type="entry name" value="AAA_lid_14"/>
    <property type="match status" value="1"/>
</dbReference>
<evidence type="ECO:0000313" key="10">
    <source>
        <dbReference type="EMBL" id="SEM01837.1"/>
    </source>
</evidence>
<dbReference type="PROSITE" id="PS50110">
    <property type="entry name" value="RESPONSE_REGULATORY"/>
    <property type="match status" value="1"/>
</dbReference>
<dbReference type="SUPFAM" id="SSF52540">
    <property type="entry name" value="P-loop containing nucleoside triphosphate hydrolases"/>
    <property type="match status" value="1"/>
</dbReference>
<gene>
    <name evidence="10" type="ORF">SAMN04489760_102185</name>
</gene>
<dbReference type="CDD" id="cd00156">
    <property type="entry name" value="REC"/>
    <property type="match status" value="1"/>
</dbReference>
<dbReference type="FunFam" id="3.40.50.300:FF:000006">
    <property type="entry name" value="DNA-binding transcriptional regulator NtrC"/>
    <property type="match status" value="1"/>
</dbReference>
<evidence type="ECO:0000256" key="1">
    <source>
        <dbReference type="ARBA" id="ARBA00022741"/>
    </source>
</evidence>
<evidence type="ECO:0000313" key="11">
    <source>
        <dbReference type="Proteomes" id="UP000198744"/>
    </source>
</evidence>
<dbReference type="GO" id="GO:0043565">
    <property type="term" value="F:sequence-specific DNA binding"/>
    <property type="evidence" value="ECO:0007669"/>
    <property type="project" value="InterPro"/>
</dbReference>
<evidence type="ECO:0000259" key="9">
    <source>
        <dbReference type="PROSITE" id="PS50110"/>
    </source>
</evidence>
<dbReference type="Pfam" id="PF02954">
    <property type="entry name" value="HTH_8"/>
    <property type="match status" value="1"/>
</dbReference>
<keyword evidence="11" id="KW-1185">Reference proteome</keyword>
<evidence type="ECO:0000256" key="4">
    <source>
        <dbReference type="ARBA" id="ARBA00023125"/>
    </source>
</evidence>
<dbReference type="SMART" id="SM00382">
    <property type="entry name" value="AAA"/>
    <property type="match status" value="1"/>
</dbReference>
<dbReference type="GO" id="GO:0006355">
    <property type="term" value="P:regulation of DNA-templated transcription"/>
    <property type="evidence" value="ECO:0007669"/>
    <property type="project" value="InterPro"/>
</dbReference>
<dbReference type="FunFam" id="1.10.8.60:FF:000014">
    <property type="entry name" value="DNA-binding transcriptional regulator NtrC"/>
    <property type="match status" value="1"/>
</dbReference>
<proteinExistence type="predicted"/>
<dbReference type="EMBL" id="FOBS01000002">
    <property type="protein sequence ID" value="SEM01837.1"/>
    <property type="molecule type" value="Genomic_DNA"/>
</dbReference>
<dbReference type="Pfam" id="PF00072">
    <property type="entry name" value="Response_reg"/>
    <property type="match status" value="1"/>
</dbReference>
<evidence type="ECO:0000256" key="3">
    <source>
        <dbReference type="ARBA" id="ARBA00023015"/>
    </source>
</evidence>
<dbReference type="InterPro" id="IPR002078">
    <property type="entry name" value="Sigma_54_int"/>
</dbReference>
<dbReference type="Gene3D" id="3.40.50.300">
    <property type="entry name" value="P-loop containing nucleotide triphosphate hydrolases"/>
    <property type="match status" value="1"/>
</dbReference>
<keyword evidence="4" id="KW-0238">DNA-binding</keyword>
<dbReference type="SUPFAM" id="SSF52172">
    <property type="entry name" value="CheY-like"/>
    <property type="match status" value="1"/>
</dbReference>
<name>A0A1H7UZA4_9BACT</name>
<dbReference type="RefSeq" id="WP_093882104.1">
    <property type="nucleotide sequence ID" value="NZ_FOBS01000002.1"/>
</dbReference>
<dbReference type="SUPFAM" id="SSF46689">
    <property type="entry name" value="Homeodomain-like"/>
    <property type="match status" value="1"/>
</dbReference>
<sequence>MKKTSEILVVDDDFAHRTMLKTLIGGWRYAVSEADDGESAIEAVRRRPFDLVLMDIRMVRVSGIEALEEIRQINPALPIILMTAYASVETAVEALKKGAYDYLTKPLDFDELRLVLERGLEHTHLKEENLLLKERLGLRFDRRNLIGRSEAMTGLLDLVAQVAPSEATVLISGESGTGKEIIAAAIHYNSLRKDGPFVKINCAAITETLLESELFGHEKGAFTGADRRKEGKFRQANGGTILLDEVSEMSLAMQVKLLRVLQEREITRVGGEEVIPIDVRVITATNRDLVREIAAGHFREDLYYRLNVVTLQVPPLRERREDIPLLAIHFLKEFADKNHKEIKGFTPRALDRMLRYPWPGNVRELMNTVERGVVLSRSDYLDESDLSPVLMENVPGKENHGAAVEEFSLESVEKITILKTLEEVGGNKSEAARRLGITRRTLHQKLRKYGMM</sequence>
<dbReference type="AlphaFoldDB" id="A0A1H7UZA4"/>
<dbReference type="OrthoDB" id="9763792at2"/>
<dbReference type="PROSITE" id="PS00676">
    <property type="entry name" value="SIGMA54_INTERACT_2"/>
    <property type="match status" value="1"/>
</dbReference>
<evidence type="ECO:0000259" key="8">
    <source>
        <dbReference type="PROSITE" id="PS50045"/>
    </source>
</evidence>
<dbReference type="PANTHER" id="PTHR32071:SF117">
    <property type="entry name" value="PTS-DEPENDENT DIHYDROXYACETONE KINASE OPERON REGULATORY PROTEIN-RELATED"/>
    <property type="match status" value="1"/>
</dbReference>
<dbReference type="Gene3D" id="3.40.50.2300">
    <property type="match status" value="1"/>
</dbReference>
<dbReference type="PANTHER" id="PTHR32071">
    <property type="entry name" value="TRANSCRIPTIONAL REGULATORY PROTEIN"/>
    <property type="match status" value="1"/>
</dbReference>
<keyword evidence="1" id="KW-0547">Nucleotide-binding</keyword>
<dbReference type="GO" id="GO:0005524">
    <property type="term" value="F:ATP binding"/>
    <property type="evidence" value="ECO:0007669"/>
    <property type="project" value="UniProtKB-KW"/>
</dbReference>
<dbReference type="Gene3D" id="1.10.10.60">
    <property type="entry name" value="Homeodomain-like"/>
    <property type="match status" value="1"/>
</dbReference>
<dbReference type="PRINTS" id="PR01590">
    <property type="entry name" value="HTHFIS"/>
</dbReference>
<dbReference type="PROSITE" id="PS50045">
    <property type="entry name" value="SIGMA54_INTERACT_4"/>
    <property type="match status" value="1"/>
</dbReference>
<dbReference type="InterPro" id="IPR011006">
    <property type="entry name" value="CheY-like_superfamily"/>
</dbReference>
<evidence type="ECO:0000256" key="7">
    <source>
        <dbReference type="PROSITE-ProRule" id="PRU00169"/>
    </source>
</evidence>
<feature type="domain" description="Response regulatory" evidence="9">
    <location>
        <begin position="6"/>
        <end position="120"/>
    </location>
</feature>
<dbReference type="STRING" id="43775.SAMN04489760_102185"/>
<dbReference type="InterPro" id="IPR002197">
    <property type="entry name" value="HTH_Fis"/>
</dbReference>
<dbReference type="Pfam" id="PF00158">
    <property type="entry name" value="Sigma54_activat"/>
    <property type="match status" value="1"/>
</dbReference>
<dbReference type="Proteomes" id="UP000198744">
    <property type="component" value="Unassembled WGS sequence"/>
</dbReference>
<dbReference type="InterPro" id="IPR025662">
    <property type="entry name" value="Sigma_54_int_dom_ATP-bd_1"/>
</dbReference>
<keyword evidence="7" id="KW-0597">Phosphoprotein</keyword>
<dbReference type="PROSITE" id="PS00675">
    <property type="entry name" value="SIGMA54_INTERACT_1"/>
    <property type="match status" value="1"/>
</dbReference>
<evidence type="ECO:0000256" key="2">
    <source>
        <dbReference type="ARBA" id="ARBA00022840"/>
    </source>
</evidence>
<keyword evidence="2" id="KW-0067">ATP-binding</keyword>